<keyword evidence="2" id="KW-1185">Reference proteome</keyword>
<sequence length="448" mass="50298">MPPTASGRPIFYGESSKEAEDFIFAIKERAYAEGKQRDNAWIAEFVSICFAKTALRWYEELDEDVQNDWRLLKRAILAEYQEESHPRDETSPQSELPTVQLAALSITPAASPSTNPPTMKGQILVESESASLQGYIGGKRTHNEWCIVTQNIDGAAIFELNIPDRTIRFQDDQSVLASTILLPSPKAAPDQRVSTPSTPKSVFIAEENLDHRFATTPAIEPLAYGDIIFTGGSAEEAEDFIFAIKKRAYSKGKHKDNVWITEFISICFAKKALRWYIRLDPETRNDWELLQRAILDEYEEISIPSSLVPTSASTLQGPVLKTVPAAGPPIRTGRIRVDSAFDQVRGYIAKTFYDHNWCMVTADQNTASIFEFDVSAQTIKFQASAEGLRGPTKRIGTCERALISFWELEGSALTSDKQIYLSPDYQLFSQRYGTTSYRPLALYFETLP</sequence>
<dbReference type="AlphaFoldDB" id="A0A0C3QLF9"/>
<name>A0A0C3QLF9_9AGAM</name>
<dbReference type="EMBL" id="KN822995">
    <property type="protein sequence ID" value="KIO28416.1"/>
    <property type="molecule type" value="Genomic_DNA"/>
</dbReference>
<proteinExistence type="predicted"/>
<accession>A0A0C3QLF9</accession>
<dbReference type="Proteomes" id="UP000054248">
    <property type="component" value="Unassembled WGS sequence"/>
</dbReference>
<evidence type="ECO:0008006" key="3">
    <source>
        <dbReference type="Google" id="ProtNLM"/>
    </source>
</evidence>
<evidence type="ECO:0000313" key="1">
    <source>
        <dbReference type="EMBL" id="KIO28416.1"/>
    </source>
</evidence>
<reference evidence="2" key="2">
    <citation type="submission" date="2015-01" db="EMBL/GenBank/DDBJ databases">
        <title>Evolutionary Origins and Diversification of the Mycorrhizal Mutualists.</title>
        <authorList>
            <consortium name="DOE Joint Genome Institute"/>
            <consortium name="Mycorrhizal Genomics Consortium"/>
            <person name="Kohler A."/>
            <person name="Kuo A."/>
            <person name="Nagy L.G."/>
            <person name="Floudas D."/>
            <person name="Copeland A."/>
            <person name="Barry K.W."/>
            <person name="Cichocki N."/>
            <person name="Veneault-Fourrey C."/>
            <person name="LaButti K."/>
            <person name="Lindquist E.A."/>
            <person name="Lipzen A."/>
            <person name="Lundell T."/>
            <person name="Morin E."/>
            <person name="Murat C."/>
            <person name="Riley R."/>
            <person name="Ohm R."/>
            <person name="Sun H."/>
            <person name="Tunlid A."/>
            <person name="Henrissat B."/>
            <person name="Grigoriev I.V."/>
            <person name="Hibbett D.S."/>
            <person name="Martin F."/>
        </authorList>
    </citation>
    <scope>NUCLEOTIDE SEQUENCE [LARGE SCALE GENOMIC DNA]</scope>
    <source>
        <strain evidence="2">MUT 4182</strain>
    </source>
</reference>
<organism evidence="1 2">
    <name type="scientific">Tulasnella calospora MUT 4182</name>
    <dbReference type="NCBI Taxonomy" id="1051891"/>
    <lineage>
        <taxon>Eukaryota</taxon>
        <taxon>Fungi</taxon>
        <taxon>Dikarya</taxon>
        <taxon>Basidiomycota</taxon>
        <taxon>Agaricomycotina</taxon>
        <taxon>Agaricomycetes</taxon>
        <taxon>Cantharellales</taxon>
        <taxon>Tulasnellaceae</taxon>
        <taxon>Tulasnella</taxon>
    </lineage>
</organism>
<dbReference type="OrthoDB" id="3306206at2759"/>
<evidence type="ECO:0000313" key="2">
    <source>
        <dbReference type="Proteomes" id="UP000054248"/>
    </source>
</evidence>
<dbReference type="HOGENOM" id="CLU_611388_0_0_1"/>
<protein>
    <recommendedName>
        <fullName evidence="3">Retrotransposon gag domain-containing protein</fullName>
    </recommendedName>
</protein>
<gene>
    <name evidence="1" type="ORF">M407DRAFT_22462</name>
</gene>
<reference evidence="1 2" key="1">
    <citation type="submission" date="2014-04" db="EMBL/GenBank/DDBJ databases">
        <authorList>
            <consortium name="DOE Joint Genome Institute"/>
            <person name="Kuo A."/>
            <person name="Girlanda M."/>
            <person name="Perotto S."/>
            <person name="Kohler A."/>
            <person name="Nagy L.G."/>
            <person name="Floudas D."/>
            <person name="Copeland A."/>
            <person name="Barry K.W."/>
            <person name="Cichocki N."/>
            <person name="Veneault-Fourrey C."/>
            <person name="LaButti K."/>
            <person name="Lindquist E.A."/>
            <person name="Lipzen A."/>
            <person name="Lundell T."/>
            <person name="Morin E."/>
            <person name="Murat C."/>
            <person name="Sun H."/>
            <person name="Tunlid A."/>
            <person name="Henrissat B."/>
            <person name="Grigoriev I.V."/>
            <person name="Hibbett D.S."/>
            <person name="Martin F."/>
            <person name="Nordberg H.P."/>
            <person name="Cantor M.N."/>
            <person name="Hua S.X."/>
        </authorList>
    </citation>
    <scope>NUCLEOTIDE SEQUENCE [LARGE SCALE GENOMIC DNA]</scope>
    <source>
        <strain evidence="1 2">MUT 4182</strain>
    </source>
</reference>